<keyword evidence="3" id="KW-1185">Reference proteome</keyword>
<dbReference type="SUPFAM" id="SSF56524">
    <property type="entry name" value="Oxidoreductase molybdopterin-binding domain"/>
    <property type="match status" value="1"/>
</dbReference>
<gene>
    <name evidence="2" type="ORF">GPM19_11305</name>
</gene>
<feature type="domain" description="Oxidoreductase molybdopterin-binding" evidence="1">
    <location>
        <begin position="67"/>
        <end position="135"/>
    </location>
</feature>
<dbReference type="Gene3D" id="3.90.420.10">
    <property type="entry name" value="Oxidoreductase, molybdopterin-binding domain"/>
    <property type="match status" value="1"/>
</dbReference>
<dbReference type="InterPro" id="IPR036374">
    <property type="entry name" value="OxRdtase_Mopterin-bd_sf"/>
</dbReference>
<sequence length="161" mass="18092">MGSVIPWASLYAEDKLTLAPPIGSAILTVSGDIAVTNVGDEAQFDLAMLEAMPSHGFETRTPWTETSGYYSGPLLRDLLETLGAEGEDIYVRALNDYEATLPIADLHNYDVLLAIHRDGEIMPIREYGPLWVLYPFDDHVELLGETFRFRSVWQVMHIHVR</sequence>
<dbReference type="Pfam" id="PF00174">
    <property type="entry name" value="Oxidored_molyb"/>
    <property type="match status" value="1"/>
</dbReference>
<organism evidence="2 3">
    <name type="scientific">Vreelandella zhuhanensis</name>
    <dbReference type="NCBI Taxonomy" id="2684210"/>
    <lineage>
        <taxon>Bacteria</taxon>
        <taxon>Pseudomonadati</taxon>
        <taxon>Pseudomonadota</taxon>
        <taxon>Gammaproteobacteria</taxon>
        <taxon>Oceanospirillales</taxon>
        <taxon>Halomonadaceae</taxon>
        <taxon>Vreelandella</taxon>
    </lineage>
</organism>
<accession>A0A7X3H1Q4</accession>
<dbReference type="Proteomes" id="UP000437638">
    <property type="component" value="Unassembled WGS sequence"/>
</dbReference>
<dbReference type="InterPro" id="IPR000572">
    <property type="entry name" value="OxRdtase_Mopterin-bd_dom"/>
</dbReference>
<protein>
    <submittedName>
        <fullName evidence="2">Molybdopterin-dependent oxidoreductase</fullName>
    </submittedName>
</protein>
<evidence type="ECO:0000313" key="3">
    <source>
        <dbReference type="Proteomes" id="UP000437638"/>
    </source>
</evidence>
<dbReference type="EMBL" id="WTKP01000007">
    <property type="protein sequence ID" value="MWJ28776.1"/>
    <property type="molecule type" value="Genomic_DNA"/>
</dbReference>
<proteinExistence type="predicted"/>
<comment type="caution">
    <text evidence="2">The sequence shown here is derived from an EMBL/GenBank/DDBJ whole genome shotgun (WGS) entry which is preliminary data.</text>
</comment>
<dbReference type="AlphaFoldDB" id="A0A7X3H1Q4"/>
<evidence type="ECO:0000313" key="2">
    <source>
        <dbReference type="EMBL" id="MWJ28776.1"/>
    </source>
</evidence>
<evidence type="ECO:0000259" key="1">
    <source>
        <dbReference type="Pfam" id="PF00174"/>
    </source>
</evidence>
<reference evidence="2 3" key="1">
    <citation type="submission" date="2019-12" db="EMBL/GenBank/DDBJ databases">
        <title>Halomonas rutogse sp. nov. isolated from two lakes on Tibetan Plateau.</title>
        <authorList>
            <person name="Gao P."/>
        </authorList>
    </citation>
    <scope>NUCLEOTIDE SEQUENCE [LARGE SCALE GENOMIC DNA]</scope>
    <source>
        <strain evidence="2 3">ZH2S</strain>
    </source>
</reference>
<name>A0A7X3H1Q4_9GAMM</name>